<name>A0A5C6NE58_9TELE</name>
<dbReference type="Proteomes" id="UP000324091">
    <property type="component" value="Chromosome 22"/>
</dbReference>
<evidence type="ECO:0000313" key="2">
    <source>
        <dbReference type="EMBL" id="TWW65009.1"/>
    </source>
</evidence>
<protein>
    <submittedName>
        <fullName evidence="2">Chloride anion exchanger</fullName>
    </submittedName>
</protein>
<reference evidence="2 3" key="1">
    <citation type="submission" date="2019-04" db="EMBL/GenBank/DDBJ databases">
        <title>Chromosome genome assembly for Takifugu flavidus.</title>
        <authorList>
            <person name="Xiao S."/>
        </authorList>
    </citation>
    <scope>NUCLEOTIDE SEQUENCE [LARGE SCALE GENOMIC DNA]</scope>
    <source>
        <strain evidence="2">HTHZ2018</strain>
        <tissue evidence="2">Muscle</tissue>
    </source>
</reference>
<comment type="caution">
    <text evidence="2">The sequence shown here is derived from an EMBL/GenBank/DDBJ whole genome shotgun (WGS) entry which is preliminary data.</text>
</comment>
<dbReference type="Pfam" id="PF01740">
    <property type="entry name" value="STAS"/>
    <property type="match status" value="1"/>
</dbReference>
<dbReference type="EMBL" id="RHFK02000015">
    <property type="protein sequence ID" value="TWW65009.1"/>
    <property type="molecule type" value="Genomic_DNA"/>
</dbReference>
<accession>A0A5C6NE58</accession>
<dbReference type="AlphaFoldDB" id="A0A5C6NE58"/>
<organism evidence="2 3">
    <name type="scientific">Takifugu flavidus</name>
    <name type="common">sansaifugu</name>
    <dbReference type="NCBI Taxonomy" id="433684"/>
    <lineage>
        <taxon>Eukaryota</taxon>
        <taxon>Metazoa</taxon>
        <taxon>Chordata</taxon>
        <taxon>Craniata</taxon>
        <taxon>Vertebrata</taxon>
        <taxon>Euteleostomi</taxon>
        <taxon>Actinopterygii</taxon>
        <taxon>Neopterygii</taxon>
        <taxon>Teleostei</taxon>
        <taxon>Neoteleostei</taxon>
        <taxon>Acanthomorphata</taxon>
        <taxon>Eupercaria</taxon>
        <taxon>Tetraodontiformes</taxon>
        <taxon>Tetradontoidea</taxon>
        <taxon>Tetraodontidae</taxon>
        <taxon>Takifugu</taxon>
    </lineage>
</organism>
<feature type="domain" description="STAS" evidence="1">
    <location>
        <begin position="1"/>
        <end position="78"/>
    </location>
</feature>
<dbReference type="InterPro" id="IPR002645">
    <property type="entry name" value="STAS_dom"/>
</dbReference>
<gene>
    <name evidence="2" type="ORF">D4764_22G0006560</name>
</gene>
<evidence type="ECO:0000313" key="3">
    <source>
        <dbReference type="Proteomes" id="UP000324091"/>
    </source>
</evidence>
<sequence>MEGLDMSIDFKDLPVSIDWNADLPANISVPKLDLHSLILDFAAVSFLDISALKGLKTMLKELIRIEVDVYIVACDRKY</sequence>
<dbReference type="InterPro" id="IPR036513">
    <property type="entry name" value="STAS_dom_sf"/>
</dbReference>
<dbReference type="PROSITE" id="PS50801">
    <property type="entry name" value="STAS"/>
    <property type="match status" value="1"/>
</dbReference>
<dbReference type="Gene3D" id="3.30.750.24">
    <property type="entry name" value="STAS domain"/>
    <property type="match status" value="1"/>
</dbReference>
<proteinExistence type="predicted"/>
<evidence type="ECO:0000259" key="1">
    <source>
        <dbReference type="PROSITE" id="PS50801"/>
    </source>
</evidence>
<dbReference type="SUPFAM" id="SSF52091">
    <property type="entry name" value="SpoIIaa-like"/>
    <property type="match status" value="1"/>
</dbReference>
<keyword evidence="3" id="KW-1185">Reference proteome</keyword>